<dbReference type="Pfam" id="PF13715">
    <property type="entry name" value="CarbopepD_reg_2"/>
    <property type="match status" value="1"/>
</dbReference>
<accession>A0A367GJW4</accession>
<proteinExistence type="predicted"/>
<keyword evidence="2" id="KW-1185">Reference proteome</keyword>
<sequence>MKHFYKGLILFALVLVVSLSLNLKAQNIPPDLRQDPVSKTDSIPLHAALDSIKKLYKVSLLFVQQYINDKYASAEFDRKQPLEQLLDQVLSPQNLSYKKISENYYSIFRGDAVKVNTTHRRGTFSISGVVKGENGEKMPGTIVFVSGSKYITAADANGVYRLDGLTSGNYELAAKMIGYENFRQTVNVNQKSVLVNITLRVSATLLDEVVIVSQVNRQKYLETFTKYFIGQSANASKCSILNPDVLNFRYQKSDNTLHASADDFLLIENRGLGYRLKYLLNKFEFNYNTELLYYNGSPYFEELIGTGKQIAKWKQNRDVAFNGSVRHFFRSVFNNTLKEEGYAVYESKDRDKEKRASISDIYSLWDISRVNNDFVYVKPKAKLYVLFGREDSGTYDPKAAFGQSSMLKPLQDSVLIDRNGSFASKGFLFNGYWSWENVAEMVPVDYKMDHEQPTHSGTIAFQNSVGSPAMKLITAIDSFAVRMPSEKVYLHIDKPYYTNTDTIWLKSYVLNGSLGGSEQSGLLYAELVNDTGRVVLRQSMPVLMGISWGQIALDSVGVPEGSYTLRAYTNWMQNQGEESFFTRQLYISKTDAGSWLVKAGSKTDIRNGKENTEVALQLLGQDGGPVRLQDLELKLRDGNKTRLREKMQTDIEGKLRFNFDVPAKAGRLKLVAEDKSGKRIVFPLNLNRDENADVQFMPEGGSLVAGLTSKVGFKAIGEDGRGINVSGVITDSKGNEVAAFKNGYKGMGYFVLTPAENESYMARVKLPKGQIKSYPLPPVKPSGMVLTVNNVPGRDSVILSVQATPVVLGSYSLIGQSGGKVYYASTVSFKPGTHMINGRIAKSKFPTGVARFTLFGNTNQAVAERIVFIDHHDRLQISIDTDKQHYQPNDSVSLAIKVTDHYNNPVQGSFSLAVTDDSQVKADSTNVPDISSYMLLQSELKGDIEEPGYYFTNPNAETALQLDNLMLTQGWVGYDWKDVFAPTNPPKYRAEKEIEVSGIVKRLNKPQPGLQVSVFTPKMPIFFRDTLTNNQGQFSFNGLPKLDTPAYLVKVKDKRGKLFESVIEMNEFTPPSLKKIPYADVMPWYINSDTVMRNHNRLNVIRDKNARIIQAPGATALKEVVIKAKKIVRNSKNLNGPGNADQVLDEEDIIKSGKISLIELLSKRIKGFGSRVLPTDPRKDPSVKYYSIYQNQVKFVFDGEELDLRFEPLERNRFRDFEHFAFVQSALSPYNSADIKGIEVLYSDSYTSKYKMAYEPDAMITPSYEHLSSGSSIRGNLNNCIYCTPPRYGPLVYVEITTWSGAGLAHHRTSGVSTYRPLPVNWPKQFYRPKYASIANSLFNLRSTVHWQPDIFTDAEGKAMVSFYTKSKKASYTLILQGANLNGNIGDHKKRIIVTNNTRSK</sequence>
<comment type="caution">
    <text evidence="1">The sequence shown here is derived from an EMBL/GenBank/DDBJ whole genome shotgun (WGS) entry which is preliminary data.</text>
</comment>
<evidence type="ECO:0000313" key="2">
    <source>
        <dbReference type="Proteomes" id="UP000253209"/>
    </source>
</evidence>
<gene>
    <name evidence="1" type="ORF">DJ568_16125</name>
</gene>
<dbReference type="Proteomes" id="UP000253209">
    <property type="component" value="Unassembled WGS sequence"/>
</dbReference>
<evidence type="ECO:0008006" key="3">
    <source>
        <dbReference type="Google" id="ProtNLM"/>
    </source>
</evidence>
<reference evidence="1 2" key="1">
    <citation type="submission" date="2018-05" db="EMBL/GenBank/DDBJ databases">
        <title>Mucilaginibacter hurinus sp. nov., isolated from briquette warehouse soil.</title>
        <authorList>
            <person name="Choi L."/>
        </authorList>
    </citation>
    <scope>NUCLEOTIDE SEQUENCE [LARGE SCALE GENOMIC DNA]</scope>
    <source>
        <strain evidence="1 2">ZR32</strain>
    </source>
</reference>
<dbReference type="SUPFAM" id="SSF49464">
    <property type="entry name" value="Carboxypeptidase regulatory domain-like"/>
    <property type="match status" value="1"/>
</dbReference>
<dbReference type="Gene3D" id="2.60.40.1120">
    <property type="entry name" value="Carboxypeptidase-like, regulatory domain"/>
    <property type="match status" value="1"/>
</dbReference>
<evidence type="ECO:0000313" key="1">
    <source>
        <dbReference type="EMBL" id="RCH53764.1"/>
    </source>
</evidence>
<organism evidence="1 2">
    <name type="scientific">Mucilaginibacter hurinus</name>
    <dbReference type="NCBI Taxonomy" id="2201324"/>
    <lineage>
        <taxon>Bacteria</taxon>
        <taxon>Pseudomonadati</taxon>
        <taxon>Bacteroidota</taxon>
        <taxon>Sphingobacteriia</taxon>
        <taxon>Sphingobacteriales</taxon>
        <taxon>Sphingobacteriaceae</taxon>
        <taxon>Mucilaginibacter</taxon>
    </lineage>
</organism>
<name>A0A367GJW4_9SPHI</name>
<dbReference type="OrthoDB" id="609485at2"/>
<protein>
    <recommendedName>
        <fullName evidence="3">Carboxypeptidase regulatory-like domain-containing protein</fullName>
    </recommendedName>
</protein>
<dbReference type="EMBL" id="QGDC01000010">
    <property type="protein sequence ID" value="RCH53764.1"/>
    <property type="molecule type" value="Genomic_DNA"/>
</dbReference>
<dbReference type="InterPro" id="IPR008969">
    <property type="entry name" value="CarboxyPept-like_regulatory"/>
</dbReference>
<dbReference type="RefSeq" id="WP_114006334.1">
    <property type="nucleotide sequence ID" value="NZ_QGDC01000010.1"/>
</dbReference>